<organism evidence="1 2">
    <name type="scientific">Strongyloides venezuelensis</name>
    <name type="common">Threadworm</name>
    <dbReference type="NCBI Taxonomy" id="75913"/>
    <lineage>
        <taxon>Eukaryota</taxon>
        <taxon>Metazoa</taxon>
        <taxon>Ecdysozoa</taxon>
        <taxon>Nematoda</taxon>
        <taxon>Chromadorea</taxon>
        <taxon>Rhabditida</taxon>
        <taxon>Tylenchina</taxon>
        <taxon>Panagrolaimomorpha</taxon>
        <taxon>Strongyloidoidea</taxon>
        <taxon>Strongyloididae</taxon>
        <taxon>Strongyloides</taxon>
    </lineage>
</organism>
<dbReference type="AlphaFoldDB" id="A0A0K0FB97"/>
<keyword evidence="1" id="KW-1185">Reference proteome</keyword>
<reference evidence="2" key="2">
    <citation type="submission" date="2015-08" db="UniProtKB">
        <authorList>
            <consortium name="WormBaseParasite"/>
        </authorList>
    </citation>
    <scope>IDENTIFICATION</scope>
</reference>
<dbReference type="Proteomes" id="UP000035680">
    <property type="component" value="Unassembled WGS sequence"/>
</dbReference>
<reference evidence="1" key="1">
    <citation type="submission" date="2014-07" db="EMBL/GenBank/DDBJ databases">
        <authorList>
            <person name="Martin A.A"/>
            <person name="De Silva N."/>
        </authorList>
    </citation>
    <scope>NUCLEOTIDE SEQUENCE</scope>
</reference>
<accession>A0A0K0FB97</accession>
<protein>
    <submittedName>
        <fullName evidence="2">DUF4806 domain-containing protein</fullName>
    </submittedName>
</protein>
<evidence type="ECO:0000313" key="2">
    <source>
        <dbReference type="WBParaSite" id="SVE_0610400.1"/>
    </source>
</evidence>
<evidence type="ECO:0000313" key="1">
    <source>
        <dbReference type="Proteomes" id="UP000035680"/>
    </source>
</evidence>
<sequence>MESMISSQSRENLKEWIIGKISANFDSSLVHVQILRRNIKNVLEKCRSNLNSDLDAKEKKMLQFFCNHLYRSIFLSSEMSGKKCASQLFVDEIESRLGIIGRNFINKKNLVNSKTYAKHVQVSNESSQDFLEEHETLMEISSDQELQEYIKMKLLPQFVLELKNKIDGSRVDSIMNSFAVTRSALPGEAVIDPFGNLLRKLKINPGALWQIRPIFNKLSFVYGDNKMHIFGGEEYIACSDSENDLIIIGLGFITTTKFNVEDNLLKLLVYFGFRLLINPKIIYKKEKKYPNAFKNIKI</sequence>
<proteinExistence type="predicted"/>
<dbReference type="WBParaSite" id="SVE_0610400.1">
    <property type="protein sequence ID" value="SVE_0610400.1"/>
    <property type="gene ID" value="SVE_0610400"/>
</dbReference>
<name>A0A0K0FB97_STRVS</name>